<keyword evidence="1" id="KW-0472">Membrane</keyword>
<dbReference type="EMBL" id="JADEYS010000020">
    <property type="protein sequence ID" value="MBE9398947.1"/>
    <property type="molecule type" value="Genomic_DNA"/>
</dbReference>
<name>A0A8J7FF55_9GAMM</name>
<sequence length="157" mass="16484">MRNITEGAVVALIGLGAVWGAYQVPPAQDGETWAGLVPMVVAVGLTLGGVLMVIGKLKEVAVSSVGTVAQSPSTVKTVIAVAVLAFVYQYAMVAFGYLLPTALIAPVMLYIFGIRSVVGLAVSMVLCPLVFHLLFFELLGVFPPYGSVFEPLDLIRS</sequence>
<keyword evidence="1" id="KW-1133">Transmembrane helix</keyword>
<dbReference type="InterPro" id="IPR009936">
    <property type="entry name" value="DUF1468"/>
</dbReference>
<evidence type="ECO:0000259" key="2">
    <source>
        <dbReference type="Pfam" id="PF07331"/>
    </source>
</evidence>
<feature type="transmembrane region" description="Helical" evidence="1">
    <location>
        <begin position="120"/>
        <end position="142"/>
    </location>
</feature>
<feature type="transmembrane region" description="Helical" evidence="1">
    <location>
        <begin position="33"/>
        <end position="54"/>
    </location>
</feature>
<evidence type="ECO:0000256" key="1">
    <source>
        <dbReference type="SAM" id="Phobius"/>
    </source>
</evidence>
<keyword evidence="1" id="KW-0812">Transmembrane</keyword>
<reference evidence="3" key="1">
    <citation type="submission" date="2020-10" db="EMBL/GenBank/DDBJ databases">
        <title>Bacterium isolated from coastal waters sediment.</title>
        <authorList>
            <person name="Chen R.-J."/>
            <person name="Lu D.-C."/>
            <person name="Zhu K.-L."/>
            <person name="Du Z.-J."/>
        </authorList>
    </citation>
    <scope>NUCLEOTIDE SEQUENCE</scope>
    <source>
        <strain evidence="3">N1Y112</strain>
    </source>
</reference>
<evidence type="ECO:0000313" key="4">
    <source>
        <dbReference type="Proteomes" id="UP000640333"/>
    </source>
</evidence>
<gene>
    <name evidence="3" type="ORF">IOQ59_16935</name>
</gene>
<accession>A0A8J7FF55</accession>
<protein>
    <submittedName>
        <fullName evidence="3">Tripartite tricarboxylate transporter TctB family protein</fullName>
    </submittedName>
</protein>
<feature type="transmembrane region" description="Helical" evidence="1">
    <location>
        <begin position="74"/>
        <end position="91"/>
    </location>
</feature>
<evidence type="ECO:0000313" key="3">
    <source>
        <dbReference type="EMBL" id="MBE9398947.1"/>
    </source>
</evidence>
<keyword evidence="4" id="KW-1185">Reference proteome</keyword>
<feature type="transmembrane region" description="Helical" evidence="1">
    <location>
        <begin position="97"/>
        <end position="113"/>
    </location>
</feature>
<dbReference type="RefSeq" id="WP_193954642.1">
    <property type="nucleotide sequence ID" value="NZ_JADEYS010000020.1"/>
</dbReference>
<organism evidence="3 4">
    <name type="scientific">Pontibacterium sinense</name>
    <dbReference type="NCBI Taxonomy" id="2781979"/>
    <lineage>
        <taxon>Bacteria</taxon>
        <taxon>Pseudomonadati</taxon>
        <taxon>Pseudomonadota</taxon>
        <taxon>Gammaproteobacteria</taxon>
        <taxon>Oceanospirillales</taxon>
        <taxon>Oceanospirillaceae</taxon>
        <taxon>Pontibacterium</taxon>
    </lineage>
</organism>
<comment type="caution">
    <text evidence="3">The sequence shown here is derived from an EMBL/GenBank/DDBJ whole genome shotgun (WGS) entry which is preliminary data.</text>
</comment>
<dbReference type="Pfam" id="PF07331">
    <property type="entry name" value="TctB"/>
    <property type="match status" value="1"/>
</dbReference>
<dbReference type="AlphaFoldDB" id="A0A8J7FF55"/>
<dbReference type="Proteomes" id="UP000640333">
    <property type="component" value="Unassembled WGS sequence"/>
</dbReference>
<proteinExistence type="predicted"/>
<feature type="domain" description="DUF1468" evidence="2">
    <location>
        <begin position="8"/>
        <end position="142"/>
    </location>
</feature>